<dbReference type="PANTHER" id="PTHR43377:SF1">
    <property type="entry name" value="BILIVERDIN REDUCTASE A"/>
    <property type="match status" value="1"/>
</dbReference>
<dbReference type="Pfam" id="PF01408">
    <property type="entry name" value="GFO_IDH_MocA"/>
    <property type="match status" value="1"/>
</dbReference>
<dbReference type="EMBL" id="JASATX010000003">
    <property type="protein sequence ID" value="MDI2099008.1"/>
    <property type="molecule type" value="Genomic_DNA"/>
</dbReference>
<feature type="domain" description="Gfo/Idh/MocA-like oxidoreductase N-terminal" evidence="2">
    <location>
        <begin position="6"/>
        <end position="117"/>
    </location>
</feature>
<dbReference type="InterPro" id="IPR051450">
    <property type="entry name" value="Gfo/Idh/MocA_Oxidoreductases"/>
</dbReference>
<proteinExistence type="predicted"/>
<dbReference type="RefSeq" id="WP_281488794.1">
    <property type="nucleotide sequence ID" value="NZ_JASATX010000003.1"/>
</dbReference>
<evidence type="ECO:0000313" key="5">
    <source>
        <dbReference type="Proteomes" id="UP001321506"/>
    </source>
</evidence>
<dbReference type="Proteomes" id="UP001321506">
    <property type="component" value="Unassembled WGS sequence"/>
</dbReference>
<evidence type="ECO:0000256" key="1">
    <source>
        <dbReference type="ARBA" id="ARBA00023027"/>
    </source>
</evidence>
<reference evidence="4 5" key="1">
    <citation type="submission" date="2023-04" db="EMBL/GenBank/DDBJ databases">
        <title>Klugiella caeni sp. nov. isolated from the sludge of biochemical tank.</title>
        <authorList>
            <person name="Geng K."/>
        </authorList>
    </citation>
    <scope>NUCLEOTIDE SEQUENCE [LARGE SCALE GENOMIC DNA]</scope>
    <source>
        <strain evidence="4 5">YN-L-19</strain>
    </source>
</reference>
<gene>
    <name evidence="4" type="ORF">QF206_08545</name>
</gene>
<name>A0AAW6TAK5_9MICO</name>
<dbReference type="Gene3D" id="3.30.360.10">
    <property type="entry name" value="Dihydrodipicolinate Reductase, domain 2"/>
    <property type="match status" value="1"/>
</dbReference>
<keyword evidence="5" id="KW-1185">Reference proteome</keyword>
<organism evidence="4 5">
    <name type="scientific">Ruicaihuangia caeni</name>
    <dbReference type="NCBI Taxonomy" id="3042517"/>
    <lineage>
        <taxon>Bacteria</taxon>
        <taxon>Bacillati</taxon>
        <taxon>Actinomycetota</taxon>
        <taxon>Actinomycetes</taxon>
        <taxon>Micrococcales</taxon>
        <taxon>Microbacteriaceae</taxon>
        <taxon>Ruicaihuangia</taxon>
    </lineage>
</organism>
<dbReference type="InterPro" id="IPR036291">
    <property type="entry name" value="NAD(P)-bd_dom_sf"/>
</dbReference>
<dbReference type="Gene3D" id="3.40.50.720">
    <property type="entry name" value="NAD(P)-binding Rossmann-like Domain"/>
    <property type="match status" value="1"/>
</dbReference>
<protein>
    <submittedName>
        <fullName evidence="4">Gfo/Idh/MocA family oxidoreductase</fullName>
    </submittedName>
</protein>
<sequence length="352" mass="38173">MSERSRAVIIGAGHWHFELYQPGWSRHHDIAGVVDDDESVARARAAILGARAWTDLGAMLDEAGRIDVAYVLGRHASMPWAAAELVRRGIPFVLEKPGASNLRDLRELSSLARRANVPAAAALVQRFGPLPALAQEVGEVQHARYSFLAGPPERYIDSGNPWMMQRNESGGGCLALLGVHFADMFLHTQYAHERSHDDVTVRSSVSNAMHGRRVDDHATALLRTPSGRSATIEVGWTFPAGAPLQRLVSYVLTGSEATAVIDTEGNLSVISRDGTVAERHVDVEADNLYPLFVERVHESLERGFAGLPTLDDLTAAMGLISRAYVDAAAGYAVDDTAWQAASLQDPALSVRR</sequence>
<evidence type="ECO:0000259" key="2">
    <source>
        <dbReference type="Pfam" id="PF01408"/>
    </source>
</evidence>
<dbReference type="SUPFAM" id="SSF51735">
    <property type="entry name" value="NAD(P)-binding Rossmann-fold domains"/>
    <property type="match status" value="1"/>
</dbReference>
<evidence type="ECO:0000259" key="3">
    <source>
        <dbReference type="Pfam" id="PF22725"/>
    </source>
</evidence>
<dbReference type="SUPFAM" id="SSF55347">
    <property type="entry name" value="Glyceraldehyde-3-phosphate dehydrogenase-like, C-terminal domain"/>
    <property type="match status" value="1"/>
</dbReference>
<keyword evidence="1" id="KW-0520">NAD</keyword>
<dbReference type="GO" id="GO:0000166">
    <property type="term" value="F:nucleotide binding"/>
    <property type="evidence" value="ECO:0007669"/>
    <property type="project" value="InterPro"/>
</dbReference>
<comment type="caution">
    <text evidence="4">The sequence shown here is derived from an EMBL/GenBank/DDBJ whole genome shotgun (WGS) entry which is preliminary data.</text>
</comment>
<accession>A0AAW6TAK5</accession>
<dbReference type="PANTHER" id="PTHR43377">
    <property type="entry name" value="BILIVERDIN REDUCTASE A"/>
    <property type="match status" value="1"/>
</dbReference>
<feature type="domain" description="GFO/IDH/MocA-like oxidoreductase" evidence="3">
    <location>
        <begin position="135"/>
        <end position="259"/>
    </location>
</feature>
<dbReference type="InterPro" id="IPR000683">
    <property type="entry name" value="Gfo/Idh/MocA-like_OxRdtase_N"/>
</dbReference>
<dbReference type="AlphaFoldDB" id="A0AAW6TAK5"/>
<evidence type="ECO:0000313" key="4">
    <source>
        <dbReference type="EMBL" id="MDI2099008.1"/>
    </source>
</evidence>
<dbReference type="InterPro" id="IPR055170">
    <property type="entry name" value="GFO_IDH_MocA-like_dom"/>
</dbReference>
<dbReference type="Pfam" id="PF22725">
    <property type="entry name" value="GFO_IDH_MocA_C3"/>
    <property type="match status" value="1"/>
</dbReference>